<evidence type="ECO:0000256" key="7">
    <source>
        <dbReference type="ARBA" id="ARBA00022777"/>
    </source>
</evidence>
<dbReference type="Pfam" id="PF01288">
    <property type="entry name" value="HPPK"/>
    <property type="match status" value="1"/>
</dbReference>
<dbReference type="InterPro" id="IPR000550">
    <property type="entry name" value="Hppk"/>
</dbReference>
<dbReference type="GO" id="GO:0003848">
    <property type="term" value="F:2-amino-4-hydroxy-6-hydroxymethyldihydropteridine diphosphokinase activity"/>
    <property type="evidence" value="ECO:0007669"/>
    <property type="project" value="UniProtKB-EC"/>
</dbReference>
<comment type="caution">
    <text evidence="14">The sequence shown here is derived from an EMBL/GenBank/DDBJ whole genome shotgun (WGS) entry which is preliminary data.</text>
</comment>
<evidence type="ECO:0000256" key="4">
    <source>
        <dbReference type="ARBA" id="ARBA00016218"/>
    </source>
</evidence>
<comment type="similarity">
    <text evidence="2">Belongs to the HPPK family.</text>
</comment>
<keyword evidence="8" id="KW-0067">ATP-binding</keyword>
<dbReference type="GO" id="GO:0046654">
    <property type="term" value="P:tetrahydrofolate biosynthetic process"/>
    <property type="evidence" value="ECO:0007669"/>
    <property type="project" value="UniProtKB-UniPathway"/>
</dbReference>
<evidence type="ECO:0000256" key="10">
    <source>
        <dbReference type="ARBA" id="ARBA00029409"/>
    </source>
</evidence>
<dbReference type="GO" id="GO:0016301">
    <property type="term" value="F:kinase activity"/>
    <property type="evidence" value="ECO:0007669"/>
    <property type="project" value="UniProtKB-KW"/>
</dbReference>
<keyword evidence="5 14" id="KW-0808">Transferase</keyword>
<dbReference type="AlphaFoldDB" id="A0A7X0JWF7"/>
<dbReference type="GO" id="GO:0005524">
    <property type="term" value="F:ATP binding"/>
    <property type="evidence" value="ECO:0007669"/>
    <property type="project" value="UniProtKB-KW"/>
</dbReference>
<reference evidence="14 15" key="1">
    <citation type="submission" date="2020-08" db="EMBL/GenBank/DDBJ databases">
        <title>Genomic Encyclopedia of Type Strains, Phase IV (KMG-IV): sequencing the most valuable type-strain genomes for metagenomic binning, comparative biology and taxonomic classification.</title>
        <authorList>
            <person name="Goeker M."/>
        </authorList>
    </citation>
    <scope>NUCLEOTIDE SEQUENCE [LARGE SCALE GENOMIC DNA]</scope>
    <source>
        <strain evidence="14 15">DSM 22368</strain>
    </source>
</reference>
<dbReference type="Proteomes" id="UP000528457">
    <property type="component" value="Unassembled WGS sequence"/>
</dbReference>
<dbReference type="PANTHER" id="PTHR43071">
    <property type="entry name" value="2-AMINO-4-HYDROXY-6-HYDROXYMETHYLDIHYDROPTERIDINE PYROPHOSPHOKINASE"/>
    <property type="match status" value="1"/>
</dbReference>
<dbReference type="FunCoup" id="A0A7X0JWF7">
    <property type="interactions" value="491"/>
</dbReference>
<gene>
    <name evidence="14" type="ORF">HNR48_003268</name>
</gene>
<evidence type="ECO:0000313" key="14">
    <source>
        <dbReference type="EMBL" id="MBB6522983.1"/>
    </source>
</evidence>
<dbReference type="GO" id="GO:0046656">
    <property type="term" value="P:folic acid biosynthetic process"/>
    <property type="evidence" value="ECO:0007669"/>
    <property type="project" value="UniProtKB-KW"/>
</dbReference>
<dbReference type="NCBIfam" id="TIGR01498">
    <property type="entry name" value="folK"/>
    <property type="match status" value="1"/>
</dbReference>
<evidence type="ECO:0000256" key="8">
    <source>
        <dbReference type="ARBA" id="ARBA00022840"/>
    </source>
</evidence>
<evidence type="ECO:0000256" key="5">
    <source>
        <dbReference type="ARBA" id="ARBA00022679"/>
    </source>
</evidence>
<dbReference type="UniPathway" id="UPA00077">
    <property type="reaction ID" value="UER00155"/>
</dbReference>
<evidence type="ECO:0000256" key="2">
    <source>
        <dbReference type="ARBA" id="ARBA00005810"/>
    </source>
</evidence>
<dbReference type="Gene3D" id="3.30.70.560">
    <property type="entry name" value="7,8-Dihydro-6-hydroxymethylpterin-pyrophosphokinase HPPK"/>
    <property type="match status" value="1"/>
</dbReference>
<sequence length="165" mass="18550">MIAAYIGLGGNQGDTQSNLRMALKLIDDNQKCKVIKCSSWYCSKALTLDDEEQADYLNAVCEISTELDAEALLDLLQSIEHELGRVREKRWGARTVDLDILLYGNTDINSERLTVPHPQMQHRNFVILPLLEINSELEIPSIGSLKVLAKALGWEGLQRLNEETL</sequence>
<keyword evidence="7 14" id="KW-0418">Kinase</keyword>
<evidence type="ECO:0000256" key="12">
    <source>
        <dbReference type="ARBA" id="ARBA00033413"/>
    </source>
</evidence>
<dbReference type="SUPFAM" id="SSF55083">
    <property type="entry name" value="6-hydroxymethyl-7,8-dihydropterin pyrophosphokinase, HPPK"/>
    <property type="match status" value="1"/>
</dbReference>
<keyword evidence="6" id="KW-0547">Nucleotide-binding</keyword>
<name>A0A7X0JWF7_9GAMM</name>
<dbReference type="RefSeq" id="WP_166843205.1">
    <property type="nucleotide sequence ID" value="NZ_JAAONY010000002.1"/>
</dbReference>
<keyword evidence="15" id="KW-1185">Reference proteome</keyword>
<proteinExistence type="inferred from homology"/>
<evidence type="ECO:0000256" key="11">
    <source>
        <dbReference type="ARBA" id="ARBA00029766"/>
    </source>
</evidence>
<dbReference type="InterPro" id="IPR035907">
    <property type="entry name" value="Hppk_sf"/>
</dbReference>
<evidence type="ECO:0000256" key="9">
    <source>
        <dbReference type="ARBA" id="ARBA00022909"/>
    </source>
</evidence>
<organism evidence="14 15">
    <name type="scientific">Pseudoteredinibacter isoporae</name>
    <dbReference type="NCBI Taxonomy" id="570281"/>
    <lineage>
        <taxon>Bacteria</taxon>
        <taxon>Pseudomonadati</taxon>
        <taxon>Pseudomonadota</taxon>
        <taxon>Gammaproteobacteria</taxon>
        <taxon>Cellvibrionales</taxon>
        <taxon>Cellvibrionaceae</taxon>
        <taxon>Pseudoteredinibacter</taxon>
    </lineage>
</organism>
<dbReference type="PANTHER" id="PTHR43071:SF1">
    <property type="entry name" value="2-AMINO-4-HYDROXY-6-HYDROXYMETHYLDIHYDROPTERIDINE PYROPHOSPHOKINASE"/>
    <property type="match status" value="1"/>
</dbReference>
<evidence type="ECO:0000256" key="1">
    <source>
        <dbReference type="ARBA" id="ARBA00005051"/>
    </source>
</evidence>
<accession>A0A7X0JWF7</accession>
<dbReference type="EC" id="2.7.6.3" evidence="3"/>
<evidence type="ECO:0000259" key="13">
    <source>
        <dbReference type="PROSITE" id="PS00794"/>
    </source>
</evidence>
<comment type="pathway">
    <text evidence="1">Cofactor biosynthesis; tetrahydrofolate biosynthesis; 2-amino-4-hydroxy-6-hydroxymethyl-7,8-dihydropteridine diphosphate from 7,8-dihydroneopterin triphosphate: step 4/4.</text>
</comment>
<protein>
    <recommendedName>
        <fullName evidence="4">2-amino-4-hydroxy-6-hydroxymethyldihydropteridine pyrophosphokinase</fullName>
        <ecNumber evidence="3">2.7.6.3</ecNumber>
    </recommendedName>
    <alternativeName>
        <fullName evidence="11">6-hydroxymethyl-7,8-dihydropterin pyrophosphokinase</fullName>
    </alternativeName>
    <alternativeName>
        <fullName evidence="12">7,8-dihydro-6-hydroxymethylpterin-pyrophosphokinase</fullName>
    </alternativeName>
</protein>
<evidence type="ECO:0000256" key="6">
    <source>
        <dbReference type="ARBA" id="ARBA00022741"/>
    </source>
</evidence>
<evidence type="ECO:0000313" key="15">
    <source>
        <dbReference type="Proteomes" id="UP000528457"/>
    </source>
</evidence>
<dbReference type="EMBL" id="JACHHT010000002">
    <property type="protein sequence ID" value="MBB6522983.1"/>
    <property type="molecule type" value="Genomic_DNA"/>
</dbReference>
<feature type="domain" description="7,8-dihydro-6-hydroxymethylpterin-pyrophosphokinase" evidence="13">
    <location>
        <begin position="90"/>
        <end position="101"/>
    </location>
</feature>
<keyword evidence="9" id="KW-0289">Folate biosynthesis</keyword>
<dbReference type="PROSITE" id="PS00794">
    <property type="entry name" value="HPPK"/>
    <property type="match status" value="1"/>
</dbReference>
<comment type="function">
    <text evidence="10">Catalyzes the transfer of pyrophosphate from adenosine triphosphate (ATP) to 6-hydroxymethyl-7,8-dihydropterin, an enzymatic step in folate biosynthesis pathway.</text>
</comment>
<dbReference type="CDD" id="cd00483">
    <property type="entry name" value="HPPK"/>
    <property type="match status" value="1"/>
</dbReference>
<evidence type="ECO:0000256" key="3">
    <source>
        <dbReference type="ARBA" id="ARBA00013253"/>
    </source>
</evidence>
<dbReference type="InParanoid" id="A0A7X0JWF7"/>